<proteinExistence type="predicted"/>
<organism evidence="1">
    <name type="scientific">Favella ehrenbergii</name>
    <dbReference type="NCBI Taxonomy" id="182087"/>
    <lineage>
        <taxon>Eukaryota</taxon>
        <taxon>Sar</taxon>
        <taxon>Alveolata</taxon>
        <taxon>Ciliophora</taxon>
        <taxon>Intramacronucleata</taxon>
        <taxon>Spirotrichea</taxon>
        <taxon>Choreotrichia</taxon>
        <taxon>Tintinnida</taxon>
        <taxon>Xystonellidae</taxon>
        <taxon>Favella</taxon>
    </lineage>
</organism>
<reference evidence="1" key="1">
    <citation type="submission" date="2021-01" db="EMBL/GenBank/DDBJ databases">
        <authorList>
            <person name="Corre E."/>
            <person name="Pelletier E."/>
            <person name="Niang G."/>
            <person name="Scheremetjew M."/>
            <person name="Finn R."/>
            <person name="Kale V."/>
            <person name="Holt S."/>
            <person name="Cochrane G."/>
            <person name="Meng A."/>
            <person name="Brown T."/>
            <person name="Cohen L."/>
        </authorList>
    </citation>
    <scope>NUCLEOTIDE SEQUENCE</scope>
    <source>
        <strain evidence="1">Fehren 1</strain>
    </source>
</reference>
<accession>A0A7S3I223</accession>
<protein>
    <submittedName>
        <fullName evidence="1">Uncharacterized protein</fullName>
    </submittedName>
</protein>
<dbReference type="EMBL" id="HBIE01018413">
    <property type="protein sequence ID" value="CAE0310760.1"/>
    <property type="molecule type" value="Transcribed_RNA"/>
</dbReference>
<evidence type="ECO:0000313" key="1">
    <source>
        <dbReference type="EMBL" id="CAE0310760.1"/>
    </source>
</evidence>
<gene>
    <name evidence="1" type="ORF">FEHR0123_LOCUS5678</name>
</gene>
<name>A0A7S3I223_9SPIT</name>
<sequence>MDNFVALASSLLNLILDHLLEVSLTVLSLLLLPHREGGSALVKHLVRLSRHVDVVTNTEQQKATLRLVQSHLSNQLIKAFTEKFLADGADAGGARLPLFELLVEHFSETSDTDTSGDAVADPLHEVLALLDPLSRGQHEVEDILGAHVAPLEGRERCSFLRTK</sequence>
<dbReference type="AlphaFoldDB" id="A0A7S3I223"/>